<organism evidence="1 2">
    <name type="scientific">Cupriavidus necator</name>
    <name type="common">Alcaligenes eutrophus</name>
    <name type="synonym">Ralstonia eutropha</name>
    <dbReference type="NCBI Taxonomy" id="106590"/>
    <lineage>
        <taxon>Bacteria</taxon>
        <taxon>Pseudomonadati</taxon>
        <taxon>Pseudomonadota</taxon>
        <taxon>Betaproteobacteria</taxon>
        <taxon>Burkholderiales</taxon>
        <taxon>Burkholderiaceae</taxon>
        <taxon>Cupriavidus</taxon>
    </lineage>
</organism>
<name>A0A1U9UX82_CUPNE</name>
<reference evidence="2" key="1">
    <citation type="submission" date="2017-02" db="EMBL/GenBank/DDBJ databases">
        <title>Complete genome sequence of Cupriavidus necator strain NH9, a 3-chlorobenzoate degrader.</title>
        <authorList>
            <person name="Moriuchi R."/>
            <person name="Dohra H."/>
            <person name="Ogawa N."/>
        </authorList>
    </citation>
    <scope>NUCLEOTIDE SEQUENCE [LARGE SCALE GENOMIC DNA]</scope>
    <source>
        <strain evidence="2">NH9</strain>
    </source>
</reference>
<protein>
    <submittedName>
        <fullName evidence="1">Uncharacterized protein</fullName>
    </submittedName>
</protein>
<sequence length="69" mass="7774">MSDMSPIIMTRVSQRVALFIAGLGLRFFVVEEDFWTDQGVITMTCVNDRISTFAGHAYWCHLSATTAWA</sequence>
<dbReference type="EMBL" id="CP017758">
    <property type="protein sequence ID" value="AQV97273.1"/>
    <property type="molecule type" value="Genomic_DNA"/>
</dbReference>
<dbReference type="Proteomes" id="UP000189627">
    <property type="component" value="Chromosome 2"/>
</dbReference>
<proteinExistence type="predicted"/>
<evidence type="ECO:0000313" key="2">
    <source>
        <dbReference type="Proteomes" id="UP000189627"/>
    </source>
</evidence>
<evidence type="ECO:0000313" key="1">
    <source>
        <dbReference type="EMBL" id="AQV97273.1"/>
    </source>
</evidence>
<dbReference type="KEGG" id="cuh:BJN34_25775"/>
<gene>
    <name evidence="1" type="ORF">BJN34_25775</name>
</gene>
<accession>A0A1U9UX82</accession>
<dbReference type="AlphaFoldDB" id="A0A1U9UX82"/>